<dbReference type="GO" id="GO:0004222">
    <property type="term" value="F:metalloendopeptidase activity"/>
    <property type="evidence" value="ECO:0007669"/>
    <property type="project" value="TreeGrafter"/>
</dbReference>
<dbReference type="Gene3D" id="3.10.350.10">
    <property type="entry name" value="LysM domain"/>
    <property type="match status" value="2"/>
</dbReference>
<proteinExistence type="predicted"/>
<dbReference type="Pfam" id="PF01551">
    <property type="entry name" value="Peptidase_M23"/>
    <property type="match status" value="1"/>
</dbReference>
<dbReference type="PANTHER" id="PTHR21666:SF270">
    <property type="entry name" value="MUREIN HYDROLASE ACTIVATOR ENVC"/>
    <property type="match status" value="1"/>
</dbReference>
<dbReference type="InterPro" id="IPR036779">
    <property type="entry name" value="LysM_dom_sf"/>
</dbReference>
<organism evidence="2 3">
    <name type="scientific">Candidatus Zambryskibacteria bacterium RIFCSPLOWO2_12_FULL_39_16</name>
    <dbReference type="NCBI Taxonomy" id="1802775"/>
    <lineage>
        <taxon>Bacteria</taxon>
        <taxon>Candidatus Zambryskiibacteriota</taxon>
    </lineage>
</organism>
<dbReference type="InterPro" id="IPR018392">
    <property type="entry name" value="LysM"/>
</dbReference>
<dbReference type="PANTHER" id="PTHR21666">
    <property type="entry name" value="PEPTIDASE-RELATED"/>
    <property type="match status" value="1"/>
</dbReference>
<dbReference type="InterPro" id="IPR016047">
    <property type="entry name" value="M23ase_b-sheet_dom"/>
</dbReference>
<name>A0A1G2UT05_9BACT</name>
<evidence type="ECO:0000313" key="3">
    <source>
        <dbReference type="Proteomes" id="UP000177276"/>
    </source>
</evidence>
<dbReference type="SUPFAM" id="SSF51261">
    <property type="entry name" value="Duplicated hybrid motif"/>
    <property type="match status" value="1"/>
</dbReference>
<evidence type="ECO:0000259" key="1">
    <source>
        <dbReference type="PROSITE" id="PS51782"/>
    </source>
</evidence>
<dbReference type="InterPro" id="IPR011055">
    <property type="entry name" value="Dup_hybrid_motif"/>
</dbReference>
<gene>
    <name evidence="2" type="ORF">A3G46_00970</name>
</gene>
<sequence length="323" mass="33877">MVLVVLLLPISVSAGPVGDFLSSIFKGPDVENLLESKNIQNMALLVAVATPLANNQIFNSPTIENNALVSSVGPSGILLESLANKPTSDQISVYVVHEGDTISQIAEMFDVTVNTIKWGNNLSSNTLKVGDTLVILPVSGVKHTVVKGDTVDSIAKKYKGDINEIMAYNNLQKRDPLALGSTIIVPDGEVVVSSSSYSVGPSSSGLKEYAGYYLRPIVGGKKTQGIHGYNGVDLAAPVGTPILASADGQVIISKTGGWNGGYGNYIVIRHKNGTQTLYAHNSKNNVSVGESVSQGDIVALIGTTGKSTGSHVHFEIRGAKNSF</sequence>
<dbReference type="CDD" id="cd00118">
    <property type="entry name" value="LysM"/>
    <property type="match status" value="2"/>
</dbReference>
<dbReference type="Proteomes" id="UP000177276">
    <property type="component" value="Unassembled WGS sequence"/>
</dbReference>
<evidence type="ECO:0000313" key="2">
    <source>
        <dbReference type="EMBL" id="OHB12513.1"/>
    </source>
</evidence>
<dbReference type="SMART" id="SM00257">
    <property type="entry name" value="LysM"/>
    <property type="match status" value="2"/>
</dbReference>
<dbReference type="EMBL" id="MHWS01000007">
    <property type="protein sequence ID" value="OHB12513.1"/>
    <property type="molecule type" value="Genomic_DNA"/>
</dbReference>
<dbReference type="InterPro" id="IPR050570">
    <property type="entry name" value="Cell_wall_metabolism_enzyme"/>
</dbReference>
<feature type="domain" description="LysM" evidence="1">
    <location>
        <begin position="141"/>
        <end position="185"/>
    </location>
</feature>
<accession>A0A1G2UT05</accession>
<dbReference type="Gene3D" id="2.70.70.10">
    <property type="entry name" value="Glucose Permease (Domain IIA)"/>
    <property type="match status" value="1"/>
</dbReference>
<dbReference type="AlphaFoldDB" id="A0A1G2UT05"/>
<comment type="caution">
    <text evidence="2">The sequence shown here is derived from an EMBL/GenBank/DDBJ whole genome shotgun (WGS) entry which is preliminary data.</text>
</comment>
<protein>
    <recommendedName>
        <fullName evidence="1">LysM domain-containing protein</fullName>
    </recommendedName>
</protein>
<feature type="domain" description="LysM" evidence="1">
    <location>
        <begin position="92"/>
        <end position="135"/>
    </location>
</feature>
<reference evidence="2 3" key="1">
    <citation type="journal article" date="2016" name="Nat. Commun.">
        <title>Thousands of microbial genomes shed light on interconnected biogeochemical processes in an aquifer system.</title>
        <authorList>
            <person name="Anantharaman K."/>
            <person name="Brown C.T."/>
            <person name="Hug L.A."/>
            <person name="Sharon I."/>
            <person name="Castelle C.J."/>
            <person name="Probst A.J."/>
            <person name="Thomas B.C."/>
            <person name="Singh A."/>
            <person name="Wilkins M.J."/>
            <person name="Karaoz U."/>
            <person name="Brodie E.L."/>
            <person name="Williams K.H."/>
            <person name="Hubbard S.S."/>
            <person name="Banfield J.F."/>
        </authorList>
    </citation>
    <scope>NUCLEOTIDE SEQUENCE [LARGE SCALE GENOMIC DNA]</scope>
</reference>
<dbReference type="CDD" id="cd12797">
    <property type="entry name" value="M23_peptidase"/>
    <property type="match status" value="1"/>
</dbReference>
<dbReference type="Pfam" id="PF01476">
    <property type="entry name" value="LysM"/>
    <property type="match status" value="2"/>
</dbReference>
<dbReference type="PROSITE" id="PS51782">
    <property type="entry name" value="LYSM"/>
    <property type="match status" value="2"/>
</dbReference>